<evidence type="ECO:0000256" key="8">
    <source>
        <dbReference type="PIRSR" id="PIRSR000349-1"/>
    </source>
</evidence>
<keyword evidence="5 9" id="KW-0560">Oxidoreductase</keyword>
<dbReference type="Proteomes" id="UP001497525">
    <property type="component" value="Unassembled WGS sequence"/>
</dbReference>
<dbReference type="GO" id="GO:0004784">
    <property type="term" value="F:superoxide dismutase activity"/>
    <property type="evidence" value="ECO:0007669"/>
    <property type="project" value="UniProtKB-EC"/>
</dbReference>
<dbReference type="GO" id="GO:0005739">
    <property type="term" value="C:mitochondrion"/>
    <property type="evidence" value="ECO:0007669"/>
    <property type="project" value="TreeGrafter"/>
</dbReference>
<evidence type="ECO:0000256" key="2">
    <source>
        <dbReference type="ARBA" id="ARBA00008714"/>
    </source>
</evidence>
<keyword evidence="6" id="KW-0464">Manganese</keyword>
<dbReference type="InterPro" id="IPR050265">
    <property type="entry name" value="Fe/Mn_Superoxide_Dismutase"/>
</dbReference>
<dbReference type="Gene3D" id="1.10.287.990">
    <property type="entry name" value="Fe,Mn superoxide dismutase (SOD) domain"/>
    <property type="match status" value="1"/>
</dbReference>
<accession>A0AAV2T7I1</accession>
<dbReference type="PRINTS" id="PR01703">
    <property type="entry name" value="MNSODISMTASE"/>
</dbReference>
<evidence type="ECO:0000256" key="4">
    <source>
        <dbReference type="ARBA" id="ARBA00022723"/>
    </source>
</evidence>
<feature type="binding site" evidence="8">
    <location>
        <position position="190"/>
    </location>
    <ligand>
        <name>Mn(2+)</name>
        <dbReference type="ChEBI" id="CHEBI:29035"/>
    </ligand>
</feature>
<evidence type="ECO:0000313" key="13">
    <source>
        <dbReference type="Proteomes" id="UP001497525"/>
    </source>
</evidence>
<organism evidence="12 13">
    <name type="scientific">Calicophoron daubneyi</name>
    <name type="common">Rumen fluke</name>
    <name type="synonym">Paramphistomum daubneyi</name>
    <dbReference type="NCBI Taxonomy" id="300641"/>
    <lineage>
        <taxon>Eukaryota</taxon>
        <taxon>Metazoa</taxon>
        <taxon>Spiralia</taxon>
        <taxon>Lophotrochozoa</taxon>
        <taxon>Platyhelminthes</taxon>
        <taxon>Trematoda</taxon>
        <taxon>Digenea</taxon>
        <taxon>Plagiorchiida</taxon>
        <taxon>Pronocephalata</taxon>
        <taxon>Paramphistomoidea</taxon>
        <taxon>Paramphistomidae</taxon>
        <taxon>Calicophoron</taxon>
    </lineage>
</organism>
<proteinExistence type="inferred from homology"/>
<dbReference type="PROSITE" id="PS00088">
    <property type="entry name" value="SOD_MN"/>
    <property type="match status" value="1"/>
</dbReference>
<keyword evidence="4 8" id="KW-0479">Metal-binding</keyword>
<dbReference type="AlphaFoldDB" id="A0AAV2T7I1"/>
<feature type="binding site" evidence="8">
    <location>
        <position position="105"/>
    </location>
    <ligand>
        <name>Mn(2+)</name>
        <dbReference type="ChEBI" id="CHEBI:29035"/>
    </ligand>
</feature>
<evidence type="ECO:0000313" key="12">
    <source>
        <dbReference type="EMBL" id="CAL5132360.1"/>
    </source>
</evidence>
<comment type="function">
    <text evidence="9">Destroys radicals which are normally produced within the cells and which are toxic to biological systems.</text>
</comment>
<reference evidence="12" key="1">
    <citation type="submission" date="2024-06" db="EMBL/GenBank/DDBJ databases">
        <authorList>
            <person name="Liu X."/>
            <person name="Lenzi L."/>
            <person name="Haldenby T S."/>
            <person name="Uol C."/>
        </authorList>
    </citation>
    <scope>NUCLEOTIDE SEQUENCE</scope>
</reference>
<comment type="similarity">
    <text evidence="2 9">Belongs to the iron/manganese superoxide dismutase family.</text>
</comment>
<comment type="catalytic activity">
    <reaction evidence="7 9">
        <text>2 superoxide + 2 H(+) = H2O2 + O2</text>
        <dbReference type="Rhea" id="RHEA:20696"/>
        <dbReference type="ChEBI" id="CHEBI:15378"/>
        <dbReference type="ChEBI" id="CHEBI:15379"/>
        <dbReference type="ChEBI" id="CHEBI:16240"/>
        <dbReference type="ChEBI" id="CHEBI:18421"/>
        <dbReference type="EC" id="1.15.1.1"/>
    </reaction>
</comment>
<sequence length="229" mass="25605">MQRSILLGKAAVFVSKIQGGLCRVLLSPGSYKHTVPDLPYDYKALEPVMSAEILRVHHDKHHTTYVNNLNIAEEQMAEAIAAKDVVKAISLQSSLRFNAGGHLNHSMFWQNLSPNGGGKPSGRLANAINADFGSFEEFKTRLTARTIAVQGSGWGYLAYNPVTHRLEVTTTSNQDLLEATTGLKPLLIIDVWEHAYYLQYKNMRADFVKAIWDIINWNDVTERYNKCAA</sequence>
<evidence type="ECO:0000256" key="5">
    <source>
        <dbReference type="ARBA" id="ARBA00023002"/>
    </source>
</evidence>
<dbReference type="InterPro" id="IPR001189">
    <property type="entry name" value="Mn/Fe_SOD"/>
</dbReference>
<dbReference type="EMBL" id="CAXLJL010000123">
    <property type="protein sequence ID" value="CAL5132360.1"/>
    <property type="molecule type" value="Genomic_DNA"/>
</dbReference>
<feature type="domain" description="Manganese/iron superoxide dismutase N-terminal" evidence="10">
    <location>
        <begin position="32"/>
        <end position="113"/>
    </location>
</feature>
<dbReference type="Pfam" id="PF02777">
    <property type="entry name" value="Sod_Fe_C"/>
    <property type="match status" value="1"/>
</dbReference>
<dbReference type="FunFam" id="3.55.40.20:FF:000004">
    <property type="entry name" value="Superoxide dismutase [Fe]"/>
    <property type="match status" value="1"/>
</dbReference>
<evidence type="ECO:0000256" key="7">
    <source>
        <dbReference type="ARBA" id="ARBA00049204"/>
    </source>
</evidence>
<protein>
    <recommendedName>
        <fullName evidence="3 9">Superoxide dismutase</fullName>
        <ecNumber evidence="3 9">1.15.1.1</ecNumber>
    </recommendedName>
</protein>
<dbReference type="EC" id="1.15.1.1" evidence="3 9"/>
<evidence type="ECO:0000256" key="9">
    <source>
        <dbReference type="RuleBase" id="RU000414"/>
    </source>
</evidence>
<dbReference type="FunFam" id="1.10.287.990:FF:000001">
    <property type="entry name" value="Superoxide dismutase"/>
    <property type="match status" value="1"/>
</dbReference>
<evidence type="ECO:0000256" key="3">
    <source>
        <dbReference type="ARBA" id="ARBA00012682"/>
    </source>
</evidence>
<evidence type="ECO:0000256" key="6">
    <source>
        <dbReference type="ARBA" id="ARBA00023211"/>
    </source>
</evidence>
<gene>
    <name evidence="12" type="ORF">CDAUBV1_LOCUS5193</name>
</gene>
<evidence type="ECO:0000259" key="11">
    <source>
        <dbReference type="Pfam" id="PF02777"/>
    </source>
</evidence>
<comment type="function">
    <text evidence="1">Destroys superoxide anion radicals which are normally produced within the cells and which are toxic to biological systems.</text>
</comment>
<name>A0AAV2T7I1_CALDB</name>
<dbReference type="InterPro" id="IPR036324">
    <property type="entry name" value="Mn/Fe_SOD_N_sf"/>
</dbReference>
<feature type="binding site" evidence="8">
    <location>
        <position position="57"/>
    </location>
    <ligand>
        <name>Mn(2+)</name>
        <dbReference type="ChEBI" id="CHEBI:29035"/>
    </ligand>
</feature>
<dbReference type="InterPro" id="IPR019832">
    <property type="entry name" value="Mn/Fe_SOD_C"/>
</dbReference>
<dbReference type="Gene3D" id="3.55.40.20">
    <property type="entry name" value="Iron/manganese superoxide dismutase, C-terminal domain"/>
    <property type="match status" value="1"/>
</dbReference>
<dbReference type="Pfam" id="PF00081">
    <property type="entry name" value="Sod_Fe_N"/>
    <property type="match status" value="1"/>
</dbReference>
<dbReference type="PIRSF" id="PIRSF000349">
    <property type="entry name" value="SODismutase"/>
    <property type="match status" value="1"/>
</dbReference>
<evidence type="ECO:0000256" key="1">
    <source>
        <dbReference type="ARBA" id="ARBA00002170"/>
    </source>
</evidence>
<feature type="binding site" evidence="8">
    <location>
        <position position="194"/>
    </location>
    <ligand>
        <name>Mn(2+)</name>
        <dbReference type="ChEBI" id="CHEBI:29035"/>
    </ligand>
</feature>
<comment type="caution">
    <text evidence="12">The sequence shown here is derived from an EMBL/GenBank/DDBJ whole genome shotgun (WGS) entry which is preliminary data.</text>
</comment>
<dbReference type="InterPro" id="IPR019833">
    <property type="entry name" value="Mn/Fe_SOD_BS"/>
</dbReference>
<dbReference type="SUPFAM" id="SSF46609">
    <property type="entry name" value="Fe,Mn superoxide dismutase (SOD), N-terminal domain"/>
    <property type="match status" value="1"/>
</dbReference>
<dbReference type="SUPFAM" id="SSF54719">
    <property type="entry name" value="Fe,Mn superoxide dismutase (SOD), C-terminal domain"/>
    <property type="match status" value="1"/>
</dbReference>
<dbReference type="InterPro" id="IPR019831">
    <property type="entry name" value="Mn/Fe_SOD_N"/>
</dbReference>
<dbReference type="InterPro" id="IPR036314">
    <property type="entry name" value="SOD_C_sf"/>
</dbReference>
<dbReference type="PANTHER" id="PTHR11404:SF6">
    <property type="entry name" value="SUPEROXIDE DISMUTASE [MN], MITOCHONDRIAL"/>
    <property type="match status" value="1"/>
</dbReference>
<dbReference type="GO" id="GO:0030145">
    <property type="term" value="F:manganese ion binding"/>
    <property type="evidence" value="ECO:0007669"/>
    <property type="project" value="TreeGrafter"/>
</dbReference>
<feature type="domain" description="Manganese/iron superoxide dismutase C-terminal" evidence="11">
    <location>
        <begin position="120"/>
        <end position="223"/>
    </location>
</feature>
<dbReference type="PANTHER" id="PTHR11404">
    <property type="entry name" value="SUPEROXIDE DISMUTASE 2"/>
    <property type="match status" value="1"/>
</dbReference>
<evidence type="ECO:0000259" key="10">
    <source>
        <dbReference type="Pfam" id="PF00081"/>
    </source>
</evidence>